<evidence type="ECO:0000313" key="3">
    <source>
        <dbReference type="Proteomes" id="UP001549104"/>
    </source>
</evidence>
<evidence type="ECO:0000313" key="2">
    <source>
        <dbReference type="EMBL" id="MET3657490.1"/>
    </source>
</evidence>
<dbReference type="InterPro" id="IPR014001">
    <property type="entry name" value="Helicase_ATP-bd"/>
</dbReference>
<dbReference type="CDD" id="cd18785">
    <property type="entry name" value="SF2_C"/>
    <property type="match status" value="1"/>
</dbReference>
<dbReference type="PANTHER" id="PTHR47396">
    <property type="entry name" value="TYPE I RESTRICTION ENZYME ECOKI R PROTEIN"/>
    <property type="match status" value="1"/>
</dbReference>
<dbReference type="InterPro" id="IPR050742">
    <property type="entry name" value="Helicase_Restrict-Modif_Enz"/>
</dbReference>
<dbReference type="Proteomes" id="UP001549104">
    <property type="component" value="Unassembled WGS sequence"/>
</dbReference>
<feature type="domain" description="Helicase ATP-binding" evidence="1">
    <location>
        <begin position="25"/>
        <end position="207"/>
    </location>
</feature>
<dbReference type="PANTHER" id="PTHR47396:SF1">
    <property type="entry name" value="ATP-DEPENDENT HELICASE IRC3-RELATED"/>
    <property type="match status" value="1"/>
</dbReference>
<dbReference type="SMART" id="SM00487">
    <property type="entry name" value="DEXDc"/>
    <property type="match status" value="1"/>
</dbReference>
<name>A0ABV2KA56_SPOPS</name>
<dbReference type="RefSeq" id="WP_354313343.1">
    <property type="nucleotide sequence ID" value="NZ_JBEPME010000003.1"/>
</dbReference>
<dbReference type="InterPro" id="IPR027417">
    <property type="entry name" value="P-loop_NTPase"/>
</dbReference>
<dbReference type="SMART" id="SM00382">
    <property type="entry name" value="AAA"/>
    <property type="match status" value="1"/>
</dbReference>
<proteinExistence type="predicted"/>
<protein>
    <submittedName>
        <fullName evidence="2">Superfamily II DNA or RNA helicase</fullName>
    </submittedName>
</protein>
<dbReference type="InterPro" id="IPR006935">
    <property type="entry name" value="Helicase/UvrB_N"/>
</dbReference>
<organism evidence="2 3">
    <name type="scientific">Sporosarcina psychrophila</name>
    <name type="common">Bacillus psychrophilus</name>
    <dbReference type="NCBI Taxonomy" id="1476"/>
    <lineage>
        <taxon>Bacteria</taxon>
        <taxon>Bacillati</taxon>
        <taxon>Bacillota</taxon>
        <taxon>Bacilli</taxon>
        <taxon>Bacillales</taxon>
        <taxon>Caryophanaceae</taxon>
        <taxon>Sporosarcina</taxon>
    </lineage>
</organism>
<sequence length="888" mass="100528">MKRFPDSIQFCYEWRSYQRRILNELESHLVNGHLHLVAPPGSGKTVLGLEVMLRLDRPTLIVAPTVAIRAQWMERFTELFLGNELPTWMSTNLKEPAFVTVTTYQSLHSLFNKREEKVTDDSEDHTNDETVEEFMTGNADDLMRKFDQIGFGTLILDEAHHLRTSWWRTMMDVKERLGEPVVVALTATPPFDVSAAEWQRYVALCGPIDLEISVPELVKASELCPHQDFIHYSIPEADEMMRILEFRDEVDKFIEQLIEDKKFVMYLEKHPWITEPEAHVEQILSSPSVFSSMLLFLKNNGSQAYAHALPIIGMKDDQMPELSLSWLEELLTGLLFQVDDKDVILKDIRKRLTRIGAVERRKVVLLSNASIKRGLIHSASKLKSIEEIVKAEKELLGEQLRMVILTDYIRAADMPLKKGDERPFARLGVVPIFEVLRRKLGPLVKPGILTGSIVVLPVSAWSIFEEAANNRGLTVVASPLDVDASFIRIEVGSGDRQQMVAIMTEVLKRGGVDVLTGTAALLGEGWDAPCINSLILASNVGSFMLSNQMRGRAIRTDRNDHAKTSSIWHLVCVDRSDAGGGADYDNLTRRFRSLIGIGAKRDIIETGIARLETGAPPGTVERVTMLNHEMVQRASKRDTFFVRWQRAIDGGREMTEEIVADKRSLPRPYYLDNTLRGLLWITGFIALEAVVDFSNLFRKLGAFSFGEGMAIATVLGLLFAAPSCYKTVKLYSKHPSIEASMKEIAETVYASMLHAGAVITPLHNKMIRVTRDGGGTYTCWLEEGTTHEKTIFMTALKEFLNPIENPRYILIRKAGKLWKRSDYHAIPQVIGQKKEYVNFFLEEWKRRVGKSDFIYTRTVEGRLKLLEARMKALSSSFVPTVERTSGWR</sequence>
<evidence type="ECO:0000259" key="1">
    <source>
        <dbReference type="PROSITE" id="PS51192"/>
    </source>
</evidence>
<keyword evidence="2" id="KW-0347">Helicase</keyword>
<dbReference type="GO" id="GO:0004386">
    <property type="term" value="F:helicase activity"/>
    <property type="evidence" value="ECO:0007669"/>
    <property type="project" value="UniProtKB-KW"/>
</dbReference>
<dbReference type="Pfam" id="PF04851">
    <property type="entry name" value="ResIII"/>
    <property type="match status" value="1"/>
</dbReference>
<reference evidence="2 3" key="1">
    <citation type="submission" date="2024-06" db="EMBL/GenBank/DDBJ databases">
        <title>Sorghum-associated microbial communities from plants grown in Nebraska, USA.</title>
        <authorList>
            <person name="Schachtman D."/>
        </authorList>
    </citation>
    <scope>NUCLEOTIDE SEQUENCE [LARGE SCALE GENOMIC DNA]</scope>
    <source>
        <strain evidence="2 3">1288</strain>
    </source>
</reference>
<keyword evidence="2" id="KW-0547">Nucleotide-binding</keyword>
<dbReference type="Gene3D" id="3.40.50.300">
    <property type="entry name" value="P-loop containing nucleotide triphosphate hydrolases"/>
    <property type="match status" value="2"/>
</dbReference>
<keyword evidence="2" id="KW-0067">ATP-binding</keyword>
<dbReference type="SUPFAM" id="SSF52540">
    <property type="entry name" value="P-loop containing nucleoside triphosphate hydrolases"/>
    <property type="match status" value="2"/>
</dbReference>
<dbReference type="InterPro" id="IPR003593">
    <property type="entry name" value="AAA+_ATPase"/>
</dbReference>
<keyword evidence="2" id="KW-0378">Hydrolase</keyword>
<comment type="caution">
    <text evidence="2">The sequence shown here is derived from an EMBL/GenBank/DDBJ whole genome shotgun (WGS) entry which is preliminary data.</text>
</comment>
<dbReference type="PROSITE" id="PS51192">
    <property type="entry name" value="HELICASE_ATP_BIND_1"/>
    <property type="match status" value="1"/>
</dbReference>
<keyword evidence="3" id="KW-1185">Reference proteome</keyword>
<dbReference type="EMBL" id="JBEPME010000003">
    <property type="protein sequence ID" value="MET3657490.1"/>
    <property type="molecule type" value="Genomic_DNA"/>
</dbReference>
<accession>A0ABV2KA56</accession>
<gene>
    <name evidence="2" type="ORF">ABIC55_002577</name>
</gene>